<dbReference type="PANTHER" id="PTHR42928">
    <property type="entry name" value="TRICARBOXYLATE-BINDING PROTEIN"/>
    <property type="match status" value="1"/>
</dbReference>
<protein>
    <submittedName>
        <fullName evidence="2">Tripartite tricarboxylate transporter substrate binding protein</fullName>
    </submittedName>
</protein>
<reference evidence="3" key="1">
    <citation type="journal article" date="2021" name="Syst. Appl. Microbiol.">
        <title>Roseomonas hellenica sp. nov., isolated from roots of wild-growing Alkanna tinctoria.</title>
        <authorList>
            <person name="Rat A."/>
            <person name="Naranjo H.D."/>
            <person name="Lebbe L."/>
            <person name="Cnockaert M."/>
            <person name="Krigas N."/>
            <person name="Grigoriadou K."/>
            <person name="Maloupa E."/>
            <person name="Willems A."/>
        </authorList>
    </citation>
    <scope>NUCLEOTIDE SEQUENCE [LARGE SCALE GENOMIC DNA]</scope>
    <source>
        <strain evidence="3">LMG 31523</strain>
    </source>
</reference>
<dbReference type="InterPro" id="IPR005064">
    <property type="entry name" value="BUG"/>
</dbReference>
<dbReference type="Gene3D" id="3.40.190.10">
    <property type="entry name" value="Periplasmic binding protein-like II"/>
    <property type="match status" value="1"/>
</dbReference>
<dbReference type="EMBL" id="JAAGBB010000007">
    <property type="protein sequence ID" value="MBR0664334.1"/>
    <property type="molecule type" value="Genomic_DNA"/>
</dbReference>
<evidence type="ECO:0000313" key="2">
    <source>
        <dbReference type="EMBL" id="MBR0664334.1"/>
    </source>
</evidence>
<evidence type="ECO:0000313" key="3">
    <source>
        <dbReference type="Proteomes" id="UP001196870"/>
    </source>
</evidence>
<comment type="similarity">
    <text evidence="1">Belongs to the UPF0065 (bug) family.</text>
</comment>
<dbReference type="Gene3D" id="3.40.190.150">
    <property type="entry name" value="Bordetella uptake gene, domain 1"/>
    <property type="match status" value="1"/>
</dbReference>
<name>A0ABS5EVL5_9PROT</name>
<keyword evidence="3" id="KW-1185">Reference proteome</keyword>
<proteinExistence type="inferred from homology"/>
<accession>A0ABS5EVL5</accession>
<evidence type="ECO:0000256" key="1">
    <source>
        <dbReference type="ARBA" id="ARBA00006987"/>
    </source>
</evidence>
<gene>
    <name evidence="2" type="ORF">GXW71_08190</name>
</gene>
<dbReference type="PANTHER" id="PTHR42928:SF5">
    <property type="entry name" value="BLR1237 PROTEIN"/>
    <property type="match status" value="1"/>
</dbReference>
<dbReference type="PIRSF" id="PIRSF017082">
    <property type="entry name" value="YflP"/>
    <property type="match status" value="1"/>
</dbReference>
<sequence>MFMPRRGLLATIVMPAISQAQPAVPATPVRFITPFAAGGGVDTLVRLLCAKLAELSGQSFLVDNRAGSGGNIGTLAIARAPADGSVIGLGSVSSMAISPTLRPDLPFDVERDFTYIAGLWQLPNLLIVNNDVPARSVPELIGLIRRNPGVYTFASPGSGTTVHLSGEMLKQMAGLDMLHVPYRGGAQAHIDLMAGRVHMMLDNIPQGLAEARDGKVRALAVTGRERNPQAPEIPAMAEFLPGFEITSWASMIGPAGLPAPIVARLSALARAALQSPDLLERFGENGALPWWTTPEALVAFRRASEAQLAPVIRASGARIE</sequence>
<dbReference type="RefSeq" id="WP_211851926.1">
    <property type="nucleotide sequence ID" value="NZ_JAAGBB010000007.1"/>
</dbReference>
<dbReference type="Proteomes" id="UP001196870">
    <property type="component" value="Unassembled WGS sequence"/>
</dbReference>
<comment type="caution">
    <text evidence="2">The sequence shown here is derived from an EMBL/GenBank/DDBJ whole genome shotgun (WGS) entry which is preliminary data.</text>
</comment>
<dbReference type="InterPro" id="IPR042100">
    <property type="entry name" value="Bug_dom1"/>
</dbReference>
<organism evidence="2 3">
    <name type="scientific">Plastoroseomonas hellenica</name>
    <dbReference type="NCBI Taxonomy" id="2687306"/>
    <lineage>
        <taxon>Bacteria</taxon>
        <taxon>Pseudomonadati</taxon>
        <taxon>Pseudomonadota</taxon>
        <taxon>Alphaproteobacteria</taxon>
        <taxon>Acetobacterales</taxon>
        <taxon>Acetobacteraceae</taxon>
        <taxon>Plastoroseomonas</taxon>
    </lineage>
</organism>
<dbReference type="SUPFAM" id="SSF53850">
    <property type="entry name" value="Periplasmic binding protein-like II"/>
    <property type="match status" value="1"/>
</dbReference>
<dbReference type="Pfam" id="PF03401">
    <property type="entry name" value="TctC"/>
    <property type="match status" value="1"/>
</dbReference>